<reference evidence="1" key="1">
    <citation type="submission" date="2019-08" db="EMBL/GenBank/DDBJ databases">
        <title>Genomic characterization of a novel candidate phylum (ARYD3) from a high temperature, high salinity tertiary oil reservoir in north central Oklahoma, USA.</title>
        <authorList>
            <person name="Youssef N.H."/>
            <person name="Yadav A."/>
            <person name="Elshahed M.S."/>
        </authorList>
    </citation>
    <scope>NUCLEOTIDE SEQUENCE [LARGE SCALE GENOMIC DNA]</scope>
    <source>
        <strain evidence="1">ARYD3</strain>
    </source>
</reference>
<dbReference type="Proteomes" id="UP000324143">
    <property type="component" value="Unassembled WGS sequence"/>
</dbReference>
<gene>
    <name evidence="1" type="ORF">FXF47_05325</name>
</gene>
<sequence length="220" mass="26535">MSEKSKRDLFNHLIYKARDFIEKGKELTDDEFQEYEEIKEKVEKLVDKNFNEIFNPFKFSRLVELNRLVDLNDKKDLQKEIGEKLTEKDWVLDTYFYFYYGSFYALINMIDDKYLDPEKLIKIYVNQVPVAQSEDQMLDILKIRKIYPEEYKKNLDLEEIKERIIDEVDNGPIINNNEDLEETVRGFFGRLIDTLGIFVDDVIVDSHLWDWDEELENEDE</sequence>
<proteinExistence type="predicted"/>
<organism evidence="1 2">
    <name type="scientific">Candidatus Mcinerneyibacterium aminivorans</name>
    <dbReference type="NCBI Taxonomy" id="2703815"/>
    <lineage>
        <taxon>Bacteria</taxon>
        <taxon>Candidatus Macinerneyibacteriota</taxon>
        <taxon>Candidatus Mcinerneyibacteria</taxon>
        <taxon>Candidatus Mcinerneyibacteriales</taxon>
        <taxon>Candidatus Mcinerneyibacteriaceae</taxon>
        <taxon>Candidatus Mcinerneyibacterium</taxon>
    </lineage>
</organism>
<dbReference type="EMBL" id="VSIX01000047">
    <property type="protein sequence ID" value="TYB31207.1"/>
    <property type="molecule type" value="Genomic_DNA"/>
</dbReference>
<protein>
    <submittedName>
        <fullName evidence="1">Uncharacterized protein</fullName>
    </submittedName>
</protein>
<comment type="caution">
    <text evidence="1">The sequence shown here is derived from an EMBL/GenBank/DDBJ whole genome shotgun (WGS) entry which is preliminary data.</text>
</comment>
<name>A0A5D0MBU3_9BACT</name>
<evidence type="ECO:0000313" key="1">
    <source>
        <dbReference type="EMBL" id="TYB31207.1"/>
    </source>
</evidence>
<keyword evidence="2" id="KW-1185">Reference proteome</keyword>
<dbReference type="AlphaFoldDB" id="A0A5D0MBU3"/>
<accession>A0A5D0MBU3</accession>
<evidence type="ECO:0000313" key="2">
    <source>
        <dbReference type="Proteomes" id="UP000324143"/>
    </source>
</evidence>